<evidence type="ECO:0000313" key="1">
    <source>
        <dbReference type="EMBL" id="MDG2949256.1"/>
    </source>
</evidence>
<gene>
    <name evidence="1" type="ORF">P7M15_01775</name>
</gene>
<dbReference type="RefSeq" id="WP_317476547.1">
    <property type="nucleotide sequence ID" value="NZ_JARQTW010000002.1"/>
</dbReference>
<comment type="caution">
    <text evidence="1">The sequence shown here is derived from an EMBL/GenBank/DDBJ whole genome shotgun (WGS) entry which is preliminary data.</text>
</comment>
<dbReference type="EMBL" id="JARQTW010000002">
    <property type="protein sequence ID" value="MDG2949256.1"/>
    <property type="molecule type" value="Genomic_DNA"/>
</dbReference>
<name>A0AAW6Q933_9PAST</name>
<proteinExistence type="predicted"/>
<organism evidence="1 2">
    <name type="scientific">Exercitatus varius</name>
    <dbReference type="NCBI Taxonomy" id="67857"/>
    <lineage>
        <taxon>Bacteria</taxon>
        <taxon>Pseudomonadati</taxon>
        <taxon>Pseudomonadota</taxon>
        <taxon>Gammaproteobacteria</taxon>
        <taxon>Pasteurellales</taxon>
        <taxon>Pasteurellaceae</taxon>
        <taxon>Exercitatus</taxon>
    </lineage>
</organism>
<dbReference type="AlphaFoldDB" id="A0AAW6Q933"/>
<reference evidence="1" key="1">
    <citation type="submission" date="2023-03" db="EMBL/GenBank/DDBJ databases">
        <title>Classification of Bisgaard taxon 6 and taxon 10 as Exercitatus varius gen. nov., spec. nov.</title>
        <authorList>
            <person name="Christensen H."/>
        </authorList>
    </citation>
    <scope>NUCLEOTIDE SEQUENCE</scope>
    <source>
        <strain evidence="1">86116</strain>
    </source>
</reference>
<accession>A0AAW6Q933</accession>
<dbReference type="Proteomes" id="UP001214976">
    <property type="component" value="Unassembled WGS sequence"/>
</dbReference>
<evidence type="ECO:0000313" key="2">
    <source>
        <dbReference type="Proteomes" id="UP001214976"/>
    </source>
</evidence>
<protein>
    <submittedName>
        <fullName evidence="1">Uncharacterized protein</fullName>
    </submittedName>
</protein>
<sequence>MITLAQLWFNFFERKLFSEFNLKFASIEQDFTISPLVYSFLKHKQLSVKAREVIESSVFYDNDLFKEGRVKNNWENLKKAIENGDDINKFMSKNNTEWKGPQGHTIIDYLYVSTGIRHFHLRKNKKGGIGDELVFGICVENKFYALMIGVHHDLYKLDKFKEIIEKDMQNLNFLENVKLSPKLFKYLANNPNHQPNLIYGKDIPKEYDNELKLVKYNIDQVCYTVPFKVYCAYENEISYIEKIEPFPFEPRGLRLEIDLENHEYVIYRKELLKEKQELKRISLPPKEKVLCSTYKQE</sequence>